<sequence length="80" mass="9028">MTHLGEATYVLGIEIIRNRERGLLGLSQRGYIEKVLKRFNMADCAGGSVPMTKGEKMSQSQVPQNDIERRDMQDKPYASL</sequence>
<dbReference type="InParanoid" id="A0A5E4GAX3"/>
<dbReference type="EMBL" id="CABIKO010000482">
    <property type="protein sequence ID" value="VVA36851.1"/>
    <property type="molecule type" value="Genomic_DNA"/>
</dbReference>
<dbReference type="AlphaFoldDB" id="A0A5E4GAX3"/>
<protein>
    <submittedName>
        <fullName evidence="2">PREDICTED: Retrovirus-related Pol poly from transposon</fullName>
    </submittedName>
</protein>
<evidence type="ECO:0000313" key="3">
    <source>
        <dbReference type="Proteomes" id="UP000327085"/>
    </source>
</evidence>
<dbReference type="Proteomes" id="UP000327085">
    <property type="component" value="Chromosome 7"/>
</dbReference>
<accession>A0A5E4GAX3</accession>
<feature type="region of interest" description="Disordered" evidence="1">
    <location>
        <begin position="47"/>
        <end position="80"/>
    </location>
</feature>
<proteinExistence type="predicted"/>
<dbReference type="Gramene" id="VVA36851">
    <property type="protein sequence ID" value="VVA36851"/>
    <property type="gene ID" value="Prudul26B018236"/>
</dbReference>
<evidence type="ECO:0000313" key="2">
    <source>
        <dbReference type="EMBL" id="VVA36851.1"/>
    </source>
</evidence>
<evidence type="ECO:0000256" key="1">
    <source>
        <dbReference type="SAM" id="MobiDB-lite"/>
    </source>
</evidence>
<reference evidence="3" key="1">
    <citation type="journal article" date="2020" name="Plant J.">
        <title>Transposons played a major role in the diversification between the closely related almond and peach genomes: results from the almond genome sequence.</title>
        <authorList>
            <person name="Alioto T."/>
            <person name="Alexiou K.G."/>
            <person name="Bardil A."/>
            <person name="Barteri F."/>
            <person name="Castanera R."/>
            <person name="Cruz F."/>
            <person name="Dhingra A."/>
            <person name="Duval H."/>
            <person name="Fernandez I Marti A."/>
            <person name="Frias L."/>
            <person name="Galan B."/>
            <person name="Garcia J.L."/>
            <person name="Howad W."/>
            <person name="Gomez-Garrido J."/>
            <person name="Gut M."/>
            <person name="Julca I."/>
            <person name="Morata J."/>
            <person name="Puigdomenech P."/>
            <person name="Ribeca P."/>
            <person name="Rubio Cabetas M.J."/>
            <person name="Vlasova A."/>
            <person name="Wirthensohn M."/>
            <person name="Garcia-Mas J."/>
            <person name="Gabaldon T."/>
            <person name="Casacuberta J.M."/>
            <person name="Arus P."/>
        </authorList>
    </citation>
    <scope>NUCLEOTIDE SEQUENCE [LARGE SCALE GENOMIC DNA]</scope>
    <source>
        <strain evidence="3">cv. Texas</strain>
    </source>
</reference>
<name>A0A5E4GAX3_PRUDU</name>
<gene>
    <name evidence="2" type="ORF">ALMOND_2B018236</name>
</gene>
<dbReference type="OMA" id="IERRDMQ"/>
<organism evidence="2 3">
    <name type="scientific">Prunus dulcis</name>
    <name type="common">Almond</name>
    <name type="synonym">Amygdalus dulcis</name>
    <dbReference type="NCBI Taxonomy" id="3755"/>
    <lineage>
        <taxon>Eukaryota</taxon>
        <taxon>Viridiplantae</taxon>
        <taxon>Streptophyta</taxon>
        <taxon>Embryophyta</taxon>
        <taxon>Tracheophyta</taxon>
        <taxon>Spermatophyta</taxon>
        <taxon>Magnoliopsida</taxon>
        <taxon>eudicotyledons</taxon>
        <taxon>Gunneridae</taxon>
        <taxon>Pentapetalae</taxon>
        <taxon>rosids</taxon>
        <taxon>fabids</taxon>
        <taxon>Rosales</taxon>
        <taxon>Rosaceae</taxon>
        <taxon>Amygdaloideae</taxon>
        <taxon>Amygdaleae</taxon>
        <taxon>Prunus</taxon>
    </lineage>
</organism>
<feature type="non-terminal residue" evidence="2">
    <location>
        <position position="80"/>
    </location>
</feature>